<accession>A0ABR4J681</accession>
<evidence type="ECO:0000313" key="7">
    <source>
        <dbReference type="EMBL" id="KAL2834597.1"/>
    </source>
</evidence>
<comment type="caution">
    <text evidence="7">The sequence shown here is derived from an EMBL/GenBank/DDBJ whole genome shotgun (WGS) entry which is preliminary data.</text>
</comment>
<keyword evidence="4 6" id="KW-1133">Transmembrane helix</keyword>
<evidence type="ECO:0000256" key="2">
    <source>
        <dbReference type="ARBA" id="ARBA00022448"/>
    </source>
</evidence>
<evidence type="ECO:0000256" key="5">
    <source>
        <dbReference type="ARBA" id="ARBA00023136"/>
    </source>
</evidence>
<dbReference type="EMBL" id="JBFXLU010000221">
    <property type="protein sequence ID" value="KAL2834597.1"/>
    <property type="molecule type" value="Genomic_DNA"/>
</dbReference>
<organism evidence="7 8">
    <name type="scientific">Aspergillus pseudoustus</name>
    <dbReference type="NCBI Taxonomy" id="1810923"/>
    <lineage>
        <taxon>Eukaryota</taxon>
        <taxon>Fungi</taxon>
        <taxon>Dikarya</taxon>
        <taxon>Ascomycota</taxon>
        <taxon>Pezizomycotina</taxon>
        <taxon>Eurotiomycetes</taxon>
        <taxon>Eurotiomycetidae</taxon>
        <taxon>Eurotiales</taxon>
        <taxon>Aspergillaceae</taxon>
        <taxon>Aspergillus</taxon>
        <taxon>Aspergillus subgen. Nidulantes</taxon>
    </lineage>
</organism>
<evidence type="ECO:0000256" key="4">
    <source>
        <dbReference type="ARBA" id="ARBA00022989"/>
    </source>
</evidence>
<dbReference type="PANTHER" id="PTHR43791:SF18">
    <property type="entry name" value="NICOTINIC ACID TRANSPORTER TNA1, PUTATIVE (AFU_ORTHOLOGUE AFUA_3G03820)-RELATED"/>
    <property type="match status" value="1"/>
</dbReference>
<gene>
    <name evidence="7" type="ORF">BJY01DRAFT_253045</name>
</gene>
<keyword evidence="3 6" id="KW-0812">Transmembrane</keyword>
<dbReference type="PANTHER" id="PTHR43791">
    <property type="entry name" value="PERMEASE-RELATED"/>
    <property type="match status" value="1"/>
</dbReference>
<feature type="transmembrane region" description="Helical" evidence="6">
    <location>
        <begin position="106"/>
        <end position="129"/>
    </location>
</feature>
<dbReference type="Proteomes" id="UP001610446">
    <property type="component" value="Unassembled WGS sequence"/>
</dbReference>
<evidence type="ECO:0000256" key="6">
    <source>
        <dbReference type="SAM" id="Phobius"/>
    </source>
</evidence>
<keyword evidence="5 6" id="KW-0472">Membrane</keyword>
<keyword evidence="8" id="KW-1185">Reference proteome</keyword>
<evidence type="ECO:0000256" key="1">
    <source>
        <dbReference type="ARBA" id="ARBA00004141"/>
    </source>
</evidence>
<name>A0ABR4J681_9EURO</name>
<sequence>MFCALYLTAYLDRTNIGDARLLGLEDEFGMLSKGYNTAVWVIHRTFVLMELCVSMTLLGIVIMCQRFTQRPGQVHACRAIMGIFDGSLGPAAALMMWAYYRKHEFALRHTCFTTSALVRASFSSFLAYAINFMDGFQGISWIFDIAVASLTFFVLVQFPAESNFLNPNEKASIRTRVSFLSN</sequence>
<evidence type="ECO:0000256" key="3">
    <source>
        <dbReference type="ARBA" id="ARBA00022692"/>
    </source>
</evidence>
<evidence type="ECO:0000313" key="8">
    <source>
        <dbReference type="Proteomes" id="UP001610446"/>
    </source>
</evidence>
<feature type="transmembrane region" description="Helical" evidence="6">
    <location>
        <begin position="76"/>
        <end position="100"/>
    </location>
</feature>
<feature type="transmembrane region" description="Helical" evidence="6">
    <location>
        <begin position="41"/>
        <end position="64"/>
    </location>
</feature>
<dbReference type="Gene3D" id="1.20.1250.20">
    <property type="entry name" value="MFS general substrate transporter like domains"/>
    <property type="match status" value="1"/>
</dbReference>
<dbReference type="SUPFAM" id="SSF103473">
    <property type="entry name" value="MFS general substrate transporter"/>
    <property type="match status" value="1"/>
</dbReference>
<evidence type="ECO:0008006" key="9">
    <source>
        <dbReference type="Google" id="ProtNLM"/>
    </source>
</evidence>
<reference evidence="7 8" key="1">
    <citation type="submission" date="2024-07" db="EMBL/GenBank/DDBJ databases">
        <title>Section-level genome sequencing and comparative genomics of Aspergillus sections Usti and Cavernicolus.</title>
        <authorList>
            <consortium name="Lawrence Berkeley National Laboratory"/>
            <person name="Nybo J.L."/>
            <person name="Vesth T.C."/>
            <person name="Theobald S."/>
            <person name="Frisvad J.C."/>
            <person name="Larsen T.O."/>
            <person name="Kjaerboelling I."/>
            <person name="Rothschild-Mancinelli K."/>
            <person name="Lyhne E.K."/>
            <person name="Kogle M.E."/>
            <person name="Barry K."/>
            <person name="Clum A."/>
            <person name="Na H."/>
            <person name="Ledsgaard L."/>
            <person name="Lin J."/>
            <person name="Lipzen A."/>
            <person name="Kuo A."/>
            <person name="Riley R."/>
            <person name="Mondo S."/>
            <person name="Labutti K."/>
            <person name="Haridas S."/>
            <person name="Pangalinan J."/>
            <person name="Salamov A.A."/>
            <person name="Simmons B.A."/>
            <person name="Magnuson J.K."/>
            <person name="Chen J."/>
            <person name="Drula E."/>
            <person name="Henrissat B."/>
            <person name="Wiebenga A."/>
            <person name="Lubbers R.J."/>
            <person name="Gomes A.C."/>
            <person name="Makela M.R."/>
            <person name="Stajich J."/>
            <person name="Grigoriev I.V."/>
            <person name="Mortensen U.H."/>
            <person name="De Vries R.P."/>
            <person name="Baker S.E."/>
            <person name="Andersen M.R."/>
        </authorList>
    </citation>
    <scope>NUCLEOTIDE SEQUENCE [LARGE SCALE GENOMIC DNA]</scope>
    <source>
        <strain evidence="7 8">CBS 123904</strain>
    </source>
</reference>
<keyword evidence="2" id="KW-0813">Transport</keyword>
<proteinExistence type="predicted"/>
<feature type="transmembrane region" description="Helical" evidence="6">
    <location>
        <begin position="141"/>
        <end position="160"/>
    </location>
</feature>
<dbReference type="InterPro" id="IPR036259">
    <property type="entry name" value="MFS_trans_sf"/>
</dbReference>
<protein>
    <recommendedName>
        <fullName evidence="9">Major facilitator superfamily domain-containing protein</fullName>
    </recommendedName>
</protein>
<comment type="subcellular location">
    <subcellularLocation>
        <location evidence="1">Membrane</location>
        <topology evidence="1">Multi-pass membrane protein</topology>
    </subcellularLocation>
</comment>